<dbReference type="AlphaFoldDB" id="A0A1W6CU58"/>
<sequence>MLFVLLSAGYAAASSEGTWDAMRQDIHDRCLALRNSTGSAGETVIEVNPFGSERFGAAILTTRLNGGASERTICIYDKETHAAELTAPFPE</sequence>
<name>A0A1W6CU58_9RHOB</name>
<evidence type="ECO:0000313" key="1">
    <source>
        <dbReference type="EMBL" id="ARJ68398.1"/>
    </source>
</evidence>
<dbReference type="STRING" id="1945662.B0A89_00745"/>
<dbReference type="EMBL" id="CP020612">
    <property type="protein sequence ID" value="ARJ68398.1"/>
    <property type="molecule type" value="Genomic_DNA"/>
</dbReference>
<dbReference type="KEGG" id="pcon:B0A89_00745"/>
<protein>
    <submittedName>
        <fullName evidence="1">Uncharacterized protein</fullName>
    </submittedName>
</protein>
<reference evidence="1 2" key="1">
    <citation type="submission" date="2017-03" db="EMBL/GenBank/DDBJ databases">
        <title>Genome sequence of Paracoccus contaminans isolated from a water microcosm.</title>
        <authorList>
            <person name="Aurass P."/>
            <person name="Karste S."/>
            <person name="Trost E."/>
            <person name="Glaeser S.P."/>
            <person name="Kaempfer P."/>
            <person name="Flieger A."/>
        </authorList>
    </citation>
    <scope>NUCLEOTIDE SEQUENCE [LARGE SCALE GENOMIC DNA]</scope>
    <source>
        <strain evidence="2">RKI 16-01929T\LMG 29738T\CCM 8701T\CIP 111112T</strain>
    </source>
</reference>
<evidence type="ECO:0000313" key="2">
    <source>
        <dbReference type="Proteomes" id="UP000193017"/>
    </source>
</evidence>
<dbReference type="Proteomes" id="UP000193017">
    <property type="component" value="Chromosome"/>
</dbReference>
<keyword evidence="2" id="KW-1185">Reference proteome</keyword>
<proteinExistence type="predicted"/>
<gene>
    <name evidence="1" type="ORF">B0A89_00745</name>
</gene>
<accession>A0A1W6CU58</accession>
<organism evidence="1 2">
    <name type="scientific">Paracoccus contaminans</name>
    <dbReference type="NCBI Taxonomy" id="1945662"/>
    <lineage>
        <taxon>Bacteria</taxon>
        <taxon>Pseudomonadati</taxon>
        <taxon>Pseudomonadota</taxon>
        <taxon>Alphaproteobacteria</taxon>
        <taxon>Rhodobacterales</taxon>
        <taxon>Paracoccaceae</taxon>
        <taxon>Paracoccus</taxon>
    </lineage>
</organism>